<protein>
    <submittedName>
        <fullName evidence="1">Uncharacterized protein</fullName>
    </submittedName>
</protein>
<dbReference type="AlphaFoldDB" id="A0AAP0Q6B1"/>
<keyword evidence="2" id="KW-1185">Reference proteome</keyword>
<reference evidence="1 2" key="1">
    <citation type="submission" date="2024-01" db="EMBL/GenBank/DDBJ databases">
        <title>Genome assemblies of Stephania.</title>
        <authorList>
            <person name="Yang L."/>
        </authorList>
    </citation>
    <scope>NUCLEOTIDE SEQUENCE [LARGE SCALE GENOMIC DNA]</scope>
    <source>
        <strain evidence="1">YNDBR</strain>
        <tissue evidence="1">Leaf</tissue>
    </source>
</reference>
<comment type="caution">
    <text evidence="1">The sequence shown here is derived from an EMBL/GenBank/DDBJ whole genome shotgun (WGS) entry which is preliminary data.</text>
</comment>
<dbReference type="Proteomes" id="UP001420932">
    <property type="component" value="Unassembled WGS sequence"/>
</dbReference>
<gene>
    <name evidence="1" type="ORF">Syun_001467</name>
</gene>
<dbReference type="EMBL" id="JBBNAF010000001">
    <property type="protein sequence ID" value="KAK9169327.1"/>
    <property type="molecule type" value="Genomic_DNA"/>
</dbReference>
<evidence type="ECO:0000313" key="1">
    <source>
        <dbReference type="EMBL" id="KAK9169327.1"/>
    </source>
</evidence>
<accession>A0AAP0Q6B1</accession>
<sequence length="121" mass="13000">MTWRAAIGGGNCCDAAATDASEGLANGQLPRGVEWQLVAFVEGDQPLVDRMVYAGVLQASAVPLVHMVQLPSKRAARRSVELWRIGSSVELLSNSDGKSFRSPDQKGVKIRWTAIDEDCGT</sequence>
<evidence type="ECO:0000313" key="2">
    <source>
        <dbReference type="Proteomes" id="UP001420932"/>
    </source>
</evidence>
<organism evidence="1 2">
    <name type="scientific">Stephania yunnanensis</name>
    <dbReference type="NCBI Taxonomy" id="152371"/>
    <lineage>
        <taxon>Eukaryota</taxon>
        <taxon>Viridiplantae</taxon>
        <taxon>Streptophyta</taxon>
        <taxon>Embryophyta</taxon>
        <taxon>Tracheophyta</taxon>
        <taxon>Spermatophyta</taxon>
        <taxon>Magnoliopsida</taxon>
        <taxon>Ranunculales</taxon>
        <taxon>Menispermaceae</taxon>
        <taxon>Menispermoideae</taxon>
        <taxon>Cissampelideae</taxon>
        <taxon>Stephania</taxon>
    </lineage>
</organism>
<proteinExistence type="predicted"/>
<name>A0AAP0Q6B1_9MAGN</name>